<feature type="site" description="Raises pKa of active site His" evidence="6">
    <location>
        <position position="149"/>
    </location>
</feature>
<comment type="caution">
    <text evidence="8">The sequence shown here is derived from an EMBL/GenBank/DDBJ whole genome shotgun (WGS) entry which is preliminary data.</text>
</comment>
<reference evidence="8 9" key="1">
    <citation type="submission" date="2017-06" db="EMBL/GenBank/DDBJ databases">
        <title>Novel microbial phyla capable of carbon fixation and sulfur reduction in deep-sea sediments.</title>
        <authorList>
            <person name="Huang J."/>
            <person name="Baker B."/>
            <person name="Wang Y."/>
        </authorList>
    </citation>
    <scope>NUCLEOTIDE SEQUENCE [LARGE SCALE GENOMIC DNA]</scope>
    <source>
        <strain evidence="8">B3_TA06</strain>
    </source>
</reference>
<evidence type="ECO:0000256" key="2">
    <source>
        <dbReference type="ARBA" id="ARBA00022679"/>
    </source>
</evidence>
<dbReference type="EC" id="2.1.2.2" evidence="6"/>
<comment type="catalytic activity">
    <reaction evidence="5 6">
        <text>N(1)-(5-phospho-beta-D-ribosyl)glycinamide + (6R)-10-formyltetrahydrofolate = N(2)-formyl-N(1)-(5-phospho-beta-D-ribosyl)glycinamide + (6S)-5,6,7,8-tetrahydrofolate + H(+)</text>
        <dbReference type="Rhea" id="RHEA:15053"/>
        <dbReference type="ChEBI" id="CHEBI:15378"/>
        <dbReference type="ChEBI" id="CHEBI:57453"/>
        <dbReference type="ChEBI" id="CHEBI:143788"/>
        <dbReference type="ChEBI" id="CHEBI:147286"/>
        <dbReference type="ChEBI" id="CHEBI:195366"/>
        <dbReference type="EC" id="2.1.2.2"/>
    </reaction>
</comment>
<dbReference type="InterPro" id="IPR002376">
    <property type="entry name" value="Formyl_transf_N"/>
</dbReference>
<dbReference type="InterPro" id="IPR036477">
    <property type="entry name" value="Formyl_transf_N_sf"/>
</dbReference>
<gene>
    <name evidence="6" type="primary">purN</name>
    <name evidence="8" type="ORF">CEE36_06990</name>
</gene>
<dbReference type="UniPathway" id="UPA00074">
    <property type="reaction ID" value="UER00126"/>
</dbReference>
<evidence type="ECO:0000259" key="7">
    <source>
        <dbReference type="Pfam" id="PF00551"/>
    </source>
</evidence>
<dbReference type="PROSITE" id="PS00373">
    <property type="entry name" value="GART"/>
    <property type="match status" value="1"/>
</dbReference>
<evidence type="ECO:0000256" key="1">
    <source>
        <dbReference type="ARBA" id="ARBA00005054"/>
    </source>
</evidence>
<dbReference type="Proteomes" id="UP000317778">
    <property type="component" value="Unassembled WGS sequence"/>
</dbReference>
<protein>
    <recommendedName>
        <fullName evidence="6">Phosphoribosylglycinamide formyltransferase</fullName>
        <ecNumber evidence="6">2.1.2.2</ecNumber>
    </recommendedName>
    <alternativeName>
        <fullName evidence="6">5'-phosphoribosylglycinamide transformylase</fullName>
    </alternativeName>
    <alternativeName>
        <fullName evidence="6">GAR transformylase</fullName>
        <shortName evidence="6">GART</shortName>
    </alternativeName>
</protein>
<feature type="binding site" evidence="6">
    <location>
        <position position="65"/>
    </location>
    <ligand>
        <name>(6R)-10-formyltetrahydrofolate</name>
        <dbReference type="ChEBI" id="CHEBI:195366"/>
    </ligand>
</feature>
<dbReference type="EMBL" id="NJBO01000010">
    <property type="protein sequence ID" value="TKJ42640.1"/>
    <property type="molecule type" value="Genomic_DNA"/>
</dbReference>
<comment type="similarity">
    <text evidence="4 6">Belongs to the GART family.</text>
</comment>
<feature type="binding site" evidence="6">
    <location>
        <begin position="14"/>
        <end position="16"/>
    </location>
    <ligand>
        <name>N(1)-(5-phospho-beta-D-ribosyl)glycinamide</name>
        <dbReference type="ChEBI" id="CHEBI:143788"/>
    </ligand>
</feature>
<dbReference type="CDD" id="cd08645">
    <property type="entry name" value="FMT_core_GART"/>
    <property type="match status" value="1"/>
</dbReference>
<dbReference type="GO" id="GO:0005829">
    <property type="term" value="C:cytosol"/>
    <property type="evidence" value="ECO:0007669"/>
    <property type="project" value="TreeGrafter"/>
</dbReference>
<feature type="binding site" evidence="6">
    <location>
        <position position="111"/>
    </location>
    <ligand>
        <name>(6R)-10-formyltetrahydrofolate</name>
        <dbReference type="ChEBI" id="CHEBI:195366"/>
    </ligand>
</feature>
<comment type="pathway">
    <text evidence="1 6">Purine metabolism; IMP biosynthesis via de novo pathway; N(2)-formyl-N(1)-(5-phospho-D-ribosyl)glycinamide from N(1)-(5-phospho-D-ribosyl)glycinamide (10-formyl THF route): step 1/1.</text>
</comment>
<evidence type="ECO:0000256" key="3">
    <source>
        <dbReference type="ARBA" id="ARBA00022755"/>
    </source>
</evidence>
<dbReference type="PANTHER" id="PTHR43369">
    <property type="entry name" value="PHOSPHORIBOSYLGLYCINAMIDE FORMYLTRANSFERASE"/>
    <property type="match status" value="1"/>
</dbReference>
<comment type="caution">
    <text evidence="6">Lacks conserved residue(s) required for the propagation of feature annotation.</text>
</comment>
<sequence>MKKAKLAILASGRGSNAVAIIKATQAEDFPAEVAIVLSDNPDAPVLDKARSLGVKAIWLDPGPKRTFLIPEVEAKWIQVLREHNIDYVLLAGFMRVIKKSMLDAFAGRILNIHPALLPSFKGLEAQRQAWEHGVKYSGATVHFVDASLDGGPIIIQEPVEVADDDTPQTLAARILEVEHRIYPEAVRLLAEGHLRIDGRRVKILKEVHGG</sequence>
<dbReference type="SUPFAM" id="SSF53328">
    <property type="entry name" value="Formyltransferase"/>
    <property type="match status" value="1"/>
</dbReference>
<dbReference type="AlphaFoldDB" id="A0A532V618"/>
<accession>A0A532V618</accession>
<dbReference type="Pfam" id="PF00551">
    <property type="entry name" value="Formyl_trans_N"/>
    <property type="match status" value="1"/>
</dbReference>
<dbReference type="NCBIfam" id="TIGR00639">
    <property type="entry name" value="PurN"/>
    <property type="match status" value="1"/>
</dbReference>
<dbReference type="InterPro" id="IPR001555">
    <property type="entry name" value="GART_AS"/>
</dbReference>
<dbReference type="GO" id="GO:0004644">
    <property type="term" value="F:phosphoribosylglycinamide formyltransferase activity"/>
    <property type="evidence" value="ECO:0007669"/>
    <property type="project" value="UniProtKB-UniRule"/>
</dbReference>
<evidence type="ECO:0000256" key="5">
    <source>
        <dbReference type="ARBA" id="ARBA00047664"/>
    </source>
</evidence>
<evidence type="ECO:0000313" key="8">
    <source>
        <dbReference type="EMBL" id="TKJ42640.1"/>
    </source>
</evidence>
<feature type="domain" description="Formyl transferase N-terminal" evidence="7">
    <location>
        <begin position="5"/>
        <end position="186"/>
    </location>
</feature>
<dbReference type="PANTHER" id="PTHR43369:SF2">
    <property type="entry name" value="PHOSPHORIBOSYLGLYCINAMIDE FORMYLTRANSFERASE"/>
    <property type="match status" value="1"/>
</dbReference>
<comment type="function">
    <text evidence="6">Catalyzes the transfer of a formyl group from 10-formyltetrahydrofolate to 5-phospho-ribosyl-glycinamide (GAR), producing 5-phospho-ribosyl-N-formylglycinamide (FGAR) and tetrahydrofolate.</text>
</comment>
<dbReference type="Gene3D" id="3.40.50.170">
    <property type="entry name" value="Formyl transferase, N-terminal domain"/>
    <property type="match status" value="1"/>
</dbReference>
<keyword evidence="3 6" id="KW-0658">Purine biosynthesis</keyword>
<keyword evidence="2 6" id="KW-0808">Transferase</keyword>
<name>A0A532V618_UNCT6</name>
<dbReference type="GO" id="GO:0006189">
    <property type="term" value="P:'de novo' IMP biosynthetic process"/>
    <property type="evidence" value="ECO:0007669"/>
    <property type="project" value="UniProtKB-UniRule"/>
</dbReference>
<organism evidence="8 9">
    <name type="scientific">candidate division TA06 bacterium B3_TA06</name>
    <dbReference type="NCBI Taxonomy" id="2012487"/>
    <lineage>
        <taxon>Bacteria</taxon>
        <taxon>Bacteria division TA06</taxon>
    </lineage>
</organism>
<evidence type="ECO:0000256" key="4">
    <source>
        <dbReference type="ARBA" id="ARBA00038440"/>
    </source>
</evidence>
<dbReference type="InterPro" id="IPR004607">
    <property type="entry name" value="GART"/>
</dbReference>
<feature type="active site" description="Proton donor" evidence="6">
    <location>
        <position position="113"/>
    </location>
</feature>
<evidence type="ECO:0000313" key="9">
    <source>
        <dbReference type="Proteomes" id="UP000317778"/>
    </source>
</evidence>
<dbReference type="HAMAP" id="MF_01930">
    <property type="entry name" value="PurN"/>
    <property type="match status" value="1"/>
</dbReference>
<evidence type="ECO:0000256" key="6">
    <source>
        <dbReference type="HAMAP-Rule" id="MF_01930"/>
    </source>
</evidence>
<proteinExistence type="inferred from homology"/>